<dbReference type="PROSITE" id="PS50835">
    <property type="entry name" value="IG_LIKE"/>
    <property type="match status" value="1"/>
</dbReference>
<organism evidence="2 3">
    <name type="scientific">Mucilaginibacter psychrotolerans</name>
    <dbReference type="NCBI Taxonomy" id="1524096"/>
    <lineage>
        <taxon>Bacteria</taxon>
        <taxon>Pseudomonadati</taxon>
        <taxon>Bacteroidota</taxon>
        <taxon>Sphingobacteriia</taxon>
        <taxon>Sphingobacteriales</taxon>
        <taxon>Sphingobacteriaceae</taxon>
        <taxon>Mucilaginibacter</taxon>
    </lineage>
</organism>
<evidence type="ECO:0000259" key="1">
    <source>
        <dbReference type="PROSITE" id="PS50835"/>
    </source>
</evidence>
<dbReference type="InterPro" id="IPR007110">
    <property type="entry name" value="Ig-like_dom"/>
</dbReference>
<dbReference type="SUPFAM" id="SSF48726">
    <property type="entry name" value="Immunoglobulin"/>
    <property type="match status" value="1"/>
</dbReference>
<name>A0A4Y8SM67_9SPHI</name>
<dbReference type="InterPro" id="IPR013783">
    <property type="entry name" value="Ig-like_fold"/>
</dbReference>
<comment type="caution">
    <text evidence="2">The sequence shown here is derived from an EMBL/GenBank/DDBJ whole genome shotgun (WGS) entry which is preliminary data.</text>
</comment>
<accession>A0A4Y8SM67</accession>
<dbReference type="Proteomes" id="UP000297540">
    <property type="component" value="Unassembled WGS sequence"/>
</dbReference>
<dbReference type="Pfam" id="PF13585">
    <property type="entry name" value="CHU_C"/>
    <property type="match status" value="1"/>
</dbReference>
<gene>
    <name evidence="2" type="ORF">E2R66_02500</name>
</gene>
<evidence type="ECO:0000313" key="2">
    <source>
        <dbReference type="EMBL" id="TFF40143.1"/>
    </source>
</evidence>
<dbReference type="InterPro" id="IPR026341">
    <property type="entry name" value="T9SS_type_B"/>
</dbReference>
<dbReference type="InterPro" id="IPR036179">
    <property type="entry name" value="Ig-like_dom_sf"/>
</dbReference>
<keyword evidence="3" id="KW-1185">Reference proteome</keyword>
<dbReference type="AlphaFoldDB" id="A0A4Y8SM67"/>
<sequence>MESNDVNYGPPRTTLAAFAPTGLKKGDRVTCEMTSSDNCITKAVVESTPIIIDDIPVENPAVILALNTAKPCEGTPLMFTAAPKNAGDAPTYQWYVNNAAVTGAVASTFTSATLKNDDQVTCSVVSNAKICQVSPVGASQPFVVQHIPLVMPEVSISANTTVATIGTAITFTASINNGGPAPQYVWKVNGIEAASGNGVFTSSTFRNGDQITCTLISNADCTASNTVVSDTVTVQINIPVVASSPNIFTPNGDGVNDTWAFPGQQAYPDARLKIYNRNGQMVFHAVGNAGAWAGVDDSGAACPGGVYYYLVNLAAGKVISGAVTIIR</sequence>
<protein>
    <submittedName>
        <fullName evidence="2">T9SS type B sorting domain-containing protein</fullName>
    </submittedName>
</protein>
<dbReference type="EMBL" id="SOZE01000002">
    <property type="protein sequence ID" value="TFF40143.1"/>
    <property type="molecule type" value="Genomic_DNA"/>
</dbReference>
<dbReference type="OrthoDB" id="641420at2"/>
<dbReference type="NCBIfam" id="TIGR04131">
    <property type="entry name" value="Bac_Flav_CTERM"/>
    <property type="match status" value="1"/>
</dbReference>
<feature type="domain" description="Ig-like" evidence="1">
    <location>
        <begin position="152"/>
        <end position="229"/>
    </location>
</feature>
<evidence type="ECO:0000313" key="3">
    <source>
        <dbReference type="Proteomes" id="UP000297540"/>
    </source>
</evidence>
<reference evidence="2 3" key="1">
    <citation type="journal article" date="2017" name="Int. J. Syst. Evol. Microbiol.">
        <title>Mucilaginibacterpsychrotolerans sp. nov., isolated from peatlands.</title>
        <authorList>
            <person name="Deng Y."/>
            <person name="Shen L."/>
            <person name="Xu B."/>
            <person name="Liu Y."/>
            <person name="Gu Z."/>
            <person name="Liu H."/>
            <person name="Zhou Y."/>
        </authorList>
    </citation>
    <scope>NUCLEOTIDE SEQUENCE [LARGE SCALE GENOMIC DNA]</scope>
    <source>
        <strain evidence="2 3">NH7-4</strain>
    </source>
</reference>
<dbReference type="RefSeq" id="WP_133226685.1">
    <property type="nucleotide sequence ID" value="NZ_SOZE01000002.1"/>
</dbReference>
<dbReference type="Gene3D" id="2.60.40.10">
    <property type="entry name" value="Immunoglobulins"/>
    <property type="match status" value="2"/>
</dbReference>
<proteinExistence type="predicted"/>